<dbReference type="EMBL" id="CP029149">
    <property type="protein sequence ID" value="QHN65472.1"/>
    <property type="molecule type" value="Genomic_DNA"/>
</dbReference>
<dbReference type="AlphaFoldDB" id="A0A6P1QTM7"/>
<name>A0A6P1QTM7_9FLAO</name>
<dbReference type="RefSeq" id="WP_160224293.1">
    <property type="nucleotide sequence ID" value="NZ_CP029149.1"/>
</dbReference>
<evidence type="ECO:0000313" key="2">
    <source>
        <dbReference type="Proteomes" id="UP000464318"/>
    </source>
</evidence>
<proteinExistence type="predicted"/>
<evidence type="ECO:0000313" key="1">
    <source>
        <dbReference type="EMBL" id="QHN65472.1"/>
    </source>
</evidence>
<dbReference type="InterPro" id="IPR010994">
    <property type="entry name" value="RuvA_2-like"/>
</dbReference>
<organism evidence="1 2">
    <name type="scientific">Bergeyella cardium</name>
    <dbReference type="NCBI Taxonomy" id="1585976"/>
    <lineage>
        <taxon>Bacteria</taxon>
        <taxon>Pseudomonadati</taxon>
        <taxon>Bacteroidota</taxon>
        <taxon>Flavobacteriia</taxon>
        <taxon>Flavobacteriales</taxon>
        <taxon>Weeksellaceae</taxon>
        <taxon>Bergeyella</taxon>
    </lineage>
</organism>
<keyword evidence="2" id="KW-1185">Reference proteome</keyword>
<accession>A0A6P1QTM7</accession>
<gene>
    <name evidence="1" type="ORF">DBX24_06040</name>
</gene>
<dbReference type="KEGG" id="bcad:DBX24_06040"/>
<reference evidence="1 2" key="1">
    <citation type="submission" date="2018-04" db="EMBL/GenBank/DDBJ databases">
        <title>Characteristic and Complete Genome Sequencing of A Novel Member of Infective Endocarditis Causative Bacteria: Bergeyella cardium QL-PH.</title>
        <authorList>
            <person name="Pan H."/>
            <person name="Sun E."/>
            <person name="Zhang Y."/>
        </authorList>
    </citation>
    <scope>NUCLEOTIDE SEQUENCE [LARGE SCALE GENOMIC DNA]</scope>
    <source>
        <strain evidence="1 2">HPQL</strain>
    </source>
</reference>
<dbReference type="OrthoDB" id="981124at2"/>
<dbReference type="Proteomes" id="UP000464318">
    <property type="component" value="Chromosome"/>
</dbReference>
<sequence length="437" mass="51361">MKVPLSLSIRLKQLVWLISLATVIGLLQISFWAFQNSSKTEIPALKFINPETENIPQNLSEFNPNELDKEDWIKLGFTEKQTQTILKYKEIVGGEFRSKEQLKKCYALSEEKYNALKDYILLPEKTQYNNNTYKKRSRELSIKGRFNPDHYSQKDWEAMGFSEKQSMAILKYKDYLGGSFVSKEKFKECFIISDENYQKLSPYLILPEKTPDDFRKFKSEKPKIALQNFDPNDLNQEDWQKMGFSEKQSAVIINYKNKKLGGTFKTLEDIRNCFVISEQKFEELKPFIQLKPQKNTTESIAPAQISETDFTKVDLNKISFDQLIEFGFDKRAASSYLGFRRKLGGFADKKQILDTYNIDKVLAEKLISTCYLDDSSVKKYSLLNAPEDWLKDHPYFKYSADKIIYYRISTNDEKKIWKLLKLKPEYEQRMKLYIIPN</sequence>
<dbReference type="SUPFAM" id="SSF47781">
    <property type="entry name" value="RuvA domain 2-like"/>
    <property type="match status" value="3"/>
</dbReference>
<protein>
    <submittedName>
        <fullName evidence="1">Uncharacterized protein</fullName>
    </submittedName>
</protein>